<organism evidence="1 2">
    <name type="scientific">Anaerococcus hydrogenalis</name>
    <dbReference type="NCBI Taxonomy" id="33029"/>
    <lineage>
        <taxon>Bacteria</taxon>
        <taxon>Bacillati</taxon>
        <taxon>Bacillota</taxon>
        <taxon>Tissierellia</taxon>
        <taxon>Tissierellales</taxon>
        <taxon>Peptoniphilaceae</taxon>
        <taxon>Anaerococcus</taxon>
    </lineage>
</organism>
<name>A0A2N6UHZ5_9FIRM</name>
<proteinExistence type="predicted"/>
<dbReference type="GeneID" id="84578813"/>
<gene>
    <name evidence="1" type="ORF">CJ192_06410</name>
</gene>
<dbReference type="EMBL" id="PNHP01000004">
    <property type="protein sequence ID" value="PMC81143.1"/>
    <property type="molecule type" value="Genomic_DNA"/>
</dbReference>
<reference evidence="1 2" key="1">
    <citation type="submission" date="2017-09" db="EMBL/GenBank/DDBJ databases">
        <title>Bacterial strain isolated from the female urinary microbiota.</title>
        <authorList>
            <person name="Thomas-White K."/>
            <person name="Kumar N."/>
            <person name="Forster S."/>
            <person name="Putonti C."/>
            <person name="Lawley T."/>
            <person name="Wolfe A.J."/>
        </authorList>
    </citation>
    <scope>NUCLEOTIDE SEQUENCE [LARGE SCALE GENOMIC DNA]</scope>
    <source>
        <strain evidence="1 2">UMB0204</strain>
    </source>
</reference>
<dbReference type="Proteomes" id="UP000235658">
    <property type="component" value="Unassembled WGS sequence"/>
</dbReference>
<protein>
    <submittedName>
        <fullName evidence="1">Uncharacterized protein</fullName>
    </submittedName>
</protein>
<evidence type="ECO:0000313" key="1">
    <source>
        <dbReference type="EMBL" id="PMC81143.1"/>
    </source>
</evidence>
<dbReference type="AlphaFoldDB" id="A0A2N6UHZ5"/>
<dbReference type="RefSeq" id="WP_037376590.1">
    <property type="nucleotide sequence ID" value="NZ_CAUPDS010000003.1"/>
</dbReference>
<comment type="caution">
    <text evidence="1">The sequence shown here is derived from an EMBL/GenBank/DDBJ whole genome shotgun (WGS) entry which is preliminary data.</text>
</comment>
<evidence type="ECO:0000313" key="2">
    <source>
        <dbReference type="Proteomes" id="UP000235658"/>
    </source>
</evidence>
<sequence length="66" mass="7414">MIDLVFIILTICAVLCAIYQANKNKNKNKKSPKYKIAKALANILNFVTFLDLSDVNNLIGDIENDK</sequence>
<accession>A0A2N6UHZ5</accession>